<gene>
    <name evidence="2" type="ORF">GSI_00251</name>
</gene>
<dbReference type="OrthoDB" id="2762949at2759"/>
<feature type="region of interest" description="Disordered" evidence="1">
    <location>
        <begin position="1"/>
        <end position="64"/>
    </location>
</feature>
<dbReference type="Proteomes" id="UP000230002">
    <property type="component" value="Unassembled WGS sequence"/>
</dbReference>
<dbReference type="AlphaFoldDB" id="A0A2G8SS41"/>
<feature type="region of interest" description="Disordered" evidence="1">
    <location>
        <begin position="83"/>
        <end position="126"/>
    </location>
</feature>
<comment type="caution">
    <text evidence="2">The sequence shown here is derived from an EMBL/GenBank/DDBJ whole genome shotgun (WGS) entry which is preliminary data.</text>
</comment>
<sequence length="276" mass="30282">MLLSPDTSSLSLATSPAILSPNSASPQVDESAELRSHIEAPISESLSNTTQSSDSDSESASSISTSSIPSLVTVLSYTQAHVESDDDGQEHVSLGDWQDSNESSEDEYLASAPLAQRTPGDPLPPRPTRVHIRFYYTFPEFYPAGLRHSVEMEEKFLLHVYSATGASGEVVDLPLVLATHQARSPAVWNTYWANIVNSQLYAELKPEQREFLHGATKILQFYATPSPQAMETWDEFSRMLCTAGLLQFRYPHISGDVLLAVLIEWAHAGIPDAFLA</sequence>
<feature type="compositionally biased region" description="Polar residues" evidence="1">
    <location>
        <begin position="1"/>
        <end position="14"/>
    </location>
</feature>
<reference evidence="2 3" key="1">
    <citation type="journal article" date="2015" name="Sci. Rep.">
        <title>Chromosome-level genome map provides insights into diverse defense mechanisms in the medicinal fungus Ganoderma sinense.</title>
        <authorList>
            <person name="Zhu Y."/>
            <person name="Xu J."/>
            <person name="Sun C."/>
            <person name="Zhou S."/>
            <person name="Xu H."/>
            <person name="Nelson D.R."/>
            <person name="Qian J."/>
            <person name="Song J."/>
            <person name="Luo H."/>
            <person name="Xiang L."/>
            <person name="Li Y."/>
            <person name="Xu Z."/>
            <person name="Ji A."/>
            <person name="Wang L."/>
            <person name="Lu S."/>
            <person name="Hayward A."/>
            <person name="Sun W."/>
            <person name="Li X."/>
            <person name="Schwartz D.C."/>
            <person name="Wang Y."/>
            <person name="Chen S."/>
        </authorList>
    </citation>
    <scope>NUCLEOTIDE SEQUENCE [LARGE SCALE GENOMIC DNA]</scope>
    <source>
        <strain evidence="2 3">ZZ0214-1</strain>
    </source>
</reference>
<feature type="compositionally biased region" description="Low complexity" evidence="1">
    <location>
        <begin position="43"/>
        <end position="64"/>
    </location>
</feature>
<keyword evidence="3" id="KW-1185">Reference proteome</keyword>
<name>A0A2G8SS41_9APHY</name>
<accession>A0A2G8SS41</accession>
<dbReference type="EMBL" id="AYKW01000001">
    <property type="protein sequence ID" value="PIL36562.1"/>
    <property type="molecule type" value="Genomic_DNA"/>
</dbReference>
<proteinExistence type="predicted"/>
<protein>
    <submittedName>
        <fullName evidence="2">Uncharacterized protein</fullName>
    </submittedName>
</protein>
<evidence type="ECO:0000313" key="3">
    <source>
        <dbReference type="Proteomes" id="UP000230002"/>
    </source>
</evidence>
<organism evidence="2 3">
    <name type="scientific">Ganoderma sinense ZZ0214-1</name>
    <dbReference type="NCBI Taxonomy" id="1077348"/>
    <lineage>
        <taxon>Eukaryota</taxon>
        <taxon>Fungi</taxon>
        <taxon>Dikarya</taxon>
        <taxon>Basidiomycota</taxon>
        <taxon>Agaricomycotina</taxon>
        <taxon>Agaricomycetes</taxon>
        <taxon>Polyporales</taxon>
        <taxon>Polyporaceae</taxon>
        <taxon>Ganoderma</taxon>
    </lineage>
</organism>
<evidence type="ECO:0000313" key="2">
    <source>
        <dbReference type="EMBL" id="PIL36562.1"/>
    </source>
</evidence>
<evidence type="ECO:0000256" key="1">
    <source>
        <dbReference type="SAM" id="MobiDB-lite"/>
    </source>
</evidence>